<gene>
    <name evidence="2" type="ORF">HNQ40_003009</name>
</gene>
<feature type="transmembrane region" description="Helical" evidence="1">
    <location>
        <begin position="67"/>
        <end position="85"/>
    </location>
</feature>
<dbReference type="Proteomes" id="UP000541810">
    <property type="component" value="Unassembled WGS sequence"/>
</dbReference>
<keyword evidence="1" id="KW-0472">Membrane</keyword>
<reference evidence="2 3" key="1">
    <citation type="submission" date="2020-08" db="EMBL/GenBank/DDBJ databases">
        <title>Genomic Encyclopedia of Type Strains, Phase IV (KMG-IV): sequencing the most valuable type-strain genomes for metagenomic binning, comparative biology and taxonomic classification.</title>
        <authorList>
            <person name="Goeker M."/>
        </authorList>
    </citation>
    <scope>NUCLEOTIDE SEQUENCE [LARGE SCALE GENOMIC DNA]</scope>
    <source>
        <strain evidence="2 3">DSM 103725</strain>
    </source>
</reference>
<feature type="transmembrane region" description="Helical" evidence="1">
    <location>
        <begin position="184"/>
        <end position="203"/>
    </location>
</feature>
<evidence type="ECO:0000313" key="3">
    <source>
        <dbReference type="Proteomes" id="UP000541810"/>
    </source>
</evidence>
<keyword evidence="1" id="KW-1133">Transmembrane helix</keyword>
<proteinExistence type="predicted"/>
<dbReference type="EMBL" id="JACHGY010000001">
    <property type="protein sequence ID" value="MBB6431203.1"/>
    <property type="molecule type" value="Genomic_DNA"/>
</dbReference>
<evidence type="ECO:0000256" key="1">
    <source>
        <dbReference type="SAM" id="Phobius"/>
    </source>
</evidence>
<name>A0A7X0H8Q7_9BACT</name>
<evidence type="ECO:0008006" key="4">
    <source>
        <dbReference type="Google" id="ProtNLM"/>
    </source>
</evidence>
<accession>A0A7X0H8Q7</accession>
<dbReference type="RefSeq" id="WP_184678690.1">
    <property type="nucleotide sequence ID" value="NZ_JACHGY010000001.1"/>
</dbReference>
<keyword evidence="1" id="KW-0812">Transmembrane</keyword>
<feature type="transmembrane region" description="Helical" evidence="1">
    <location>
        <begin position="242"/>
        <end position="262"/>
    </location>
</feature>
<dbReference type="AlphaFoldDB" id="A0A7X0H8Q7"/>
<organism evidence="2 3">
    <name type="scientific">Algisphaera agarilytica</name>
    <dbReference type="NCBI Taxonomy" id="1385975"/>
    <lineage>
        <taxon>Bacteria</taxon>
        <taxon>Pseudomonadati</taxon>
        <taxon>Planctomycetota</taxon>
        <taxon>Phycisphaerae</taxon>
        <taxon>Phycisphaerales</taxon>
        <taxon>Phycisphaeraceae</taxon>
        <taxon>Algisphaera</taxon>
    </lineage>
</organism>
<feature type="transmembrane region" description="Helical" evidence="1">
    <location>
        <begin position="210"/>
        <end position="230"/>
    </location>
</feature>
<keyword evidence="3" id="KW-1185">Reference proteome</keyword>
<comment type="caution">
    <text evidence="2">The sequence shown here is derived from an EMBL/GenBank/DDBJ whole genome shotgun (WGS) entry which is preliminary data.</text>
</comment>
<protein>
    <recommendedName>
        <fullName evidence="4">DUF4203 domain-containing protein</fullName>
    </recommendedName>
</protein>
<evidence type="ECO:0000313" key="2">
    <source>
        <dbReference type="EMBL" id="MBB6431203.1"/>
    </source>
</evidence>
<feature type="transmembrane region" description="Helical" evidence="1">
    <location>
        <begin position="92"/>
        <end position="112"/>
    </location>
</feature>
<sequence>MIHGLSQVSTLAQAGAPTTTAPAATVPGPGAEPQSFAQALANFFETVAGMFSRGDALAQPEHVIEHLQALGAVWAVVFVIVGVLCMFNGYKFYKLATISIALLLGMFAGYWFGGKIGAPYIVAGCLGVLLATLAFPLMKYAVSVFGGLAGAFVGANLWAGMAHAVNKIASEDGQVRSIVPAEEYWLGALLGLLICGMLAFILFKLSVVMFTSVSGSTIAMMGVLALLLSFEPWRQTVSDGLTSSQLVIPLLVFVPAAIGLILQEVNSGGVMAGEGRPED</sequence>
<feature type="transmembrane region" description="Helical" evidence="1">
    <location>
        <begin position="144"/>
        <end position="164"/>
    </location>
</feature>
<feature type="transmembrane region" description="Helical" evidence="1">
    <location>
        <begin position="118"/>
        <end position="137"/>
    </location>
</feature>